<evidence type="ECO:0000313" key="4">
    <source>
        <dbReference type="EMBL" id="VDM67870.1"/>
    </source>
</evidence>
<comment type="caution">
    <text evidence="1">Lacks conserved residue(s) required for the propagation of feature annotation.</text>
</comment>
<dbReference type="Proteomes" id="UP000270094">
    <property type="component" value="Unassembled WGS sequence"/>
</dbReference>
<dbReference type="InterPro" id="IPR001506">
    <property type="entry name" value="Peptidase_M12A"/>
</dbReference>
<protein>
    <recommendedName>
        <fullName evidence="3">Peptidase M12A domain-containing protein</fullName>
    </recommendedName>
</protein>
<feature type="chain" id="PRO_5017930464" description="Peptidase M12A domain-containing protein" evidence="2">
    <location>
        <begin position="18"/>
        <end position="80"/>
    </location>
</feature>
<evidence type="ECO:0000259" key="3">
    <source>
        <dbReference type="PROSITE" id="PS51864"/>
    </source>
</evidence>
<dbReference type="GO" id="GO:0004222">
    <property type="term" value="F:metalloendopeptidase activity"/>
    <property type="evidence" value="ECO:0007669"/>
    <property type="project" value="InterPro"/>
</dbReference>
<dbReference type="PROSITE" id="PS51864">
    <property type="entry name" value="ASTACIN"/>
    <property type="match status" value="1"/>
</dbReference>
<name>A0A3P7I530_STRVU</name>
<organism evidence="4 5">
    <name type="scientific">Strongylus vulgaris</name>
    <name type="common">Blood worm</name>
    <dbReference type="NCBI Taxonomy" id="40348"/>
    <lineage>
        <taxon>Eukaryota</taxon>
        <taxon>Metazoa</taxon>
        <taxon>Ecdysozoa</taxon>
        <taxon>Nematoda</taxon>
        <taxon>Chromadorea</taxon>
        <taxon>Rhabditida</taxon>
        <taxon>Rhabditina</taxon>
        <taxon>Rhabditomorpha</taxon>
        <taxon>Strongyloidea</taxon>
        <taxon>Strongylidae</taxon>
        <taxon>Strongylus</taxon>
    </lineage>
</organism>
<dbReference type="AlphaFoldDB" id="A0A3P7I530"/>
<evidence type="ECO:0000256" key="2">
    <source>
        <dbReference type="SAM" id="SignalP"/>
    </source>
</evidence>
<dbReference type="GO" id="GO:0006508">
    <property type="term" value="P:proteolysis"/>
    <property type="evidence" value="ECO:0007669"/>
    <property type="project" value="InterPro"/>
</dbReference>
<dbReference type="EMBL" id="UYYB01006823">
    <property type="protein sequence ID" value="VDM67870.1"/>
    <property type="molecule type" value="Genomic_DNA"/>
</dbReference>
<evidence type="ECO:0000256" key="1">
    <source>
        <dbReference type="PROSITE-ProRule" id="PRU01211"/>
    </source>
</evidence>
<proteinExistence type="predicted"/>
<gene>
    <name evidence="4" type="ORF">SVUK_LOCUS2868</name>
</gene>
<accession>A0A3P7I530</accession>
<keyword evidence="2" id="KW-0732">Signal</keyword>
<feature type="non-terminal residue" evidence="4">
    <location>
        <position position="80"/>
    </location>
</feature>
<sequence length="80" mass="9075">MLVVWLFAYCILPVGYCSQYSSISESVHSPAENHSDGSVRFRRFFSSYPPTQKSKRAATARKERIWPDGVIPYIVAANFS</sequence>
<keyword evidence="5" id="KW-1185">Reference proteome</keyword>
<feature type="signal peptide" evidence="2">
    <location>
        <begin position="1"/>
        <end position="17"/>
    </location>
</feature>
<reference evidence="4 5" key="1">
    <citation type="submission" date="2018-11" db="EMBL/GenBank/DDBJ databases">
        <authorList>
            <consortium name="Pathogen Informatics"/>
        </authorList>
    </citation>
    <scope>NUCLEOTIDE SEQUENCE [LARGE SCALE GENOMIC DNA]</scope>
</reference>
<feature type="domain" description="Peptidase M12A" evidence="3">
    <location>
        <begin position="57"/>
        <end position="80"/>
    </location>
</feature>
<evidence type="ECO:0000313" key="5">
    <source>
        <dbReference type="Proteomes" id="UP000270094"/>
    </source>
</evidence>